<protein>
    <recommendedName>
        <fullName evidence="4">Proteasome assembly chaperone family protein</fullName>
    </recommendedName>
</protein>
<evidence type="ECO:0000256" key="1">
    <source>
        <dbReference type="SAM" id="Coils"/>
    </source>
</evidence>
<dbReference type="PANTHER" id="PTHR35610">
    <property type="entry name" value="3-ISOPROPYLMALATE DEHYDRATASE-RELATED"/>
    <property type="match status" value="1"/>
</dbReference>
<sequence>MIPVEFWEKGERPLKYLVVGFHDVGLVGIIATKHLIESLGMEEVGGIDIPSELPIAPIRDGLAKFPITIYKKDQWAVFYPEVPLPPTVLFPIAQAIMDYAARMGVERIISLTGLANPNRLRVKPSLHWIIGDEEIEEKEKLEREGKPLKDGVLYGPTALLLKFSKTRGIPVVALLADAFPEFPDPGAAATVLEGLSKVYGISVDTKKLIEDAEKIKARLQEMARQAMTVMKESGARPMMYA</sequence>
<gene>
    <name evidence="2" type="ORF">IPA_06465</name>
</gene>
<reference evidence="2" key="1">
    <citation type="submission" date="2013-11" db="EMBL/GenBank/DDBJ databases">
        <title>Comparative genomics of Ignicoccus.</title>
        <authorList>
            <person name="Podar M."/>
        </authorList>
    </citation>
    <scope>NUCLEOTIDE SEQUENCE</scope>
    <source>
        <strain evidence="2">DSM 13166</strain>
    </source>
</reference>
<dbReference type="KEGG" id="ipc:IPA_06465"/>
<evidence type="ECO:0008006" key="4">
    <source>
        <dbReference type="Google" id="ProtNLM"/>
    </source>
</evidence>
<name>A0A977PK77_9CREN</name>
<accession>A0A977PK77</accession>
<proteinExistence type="predicted"/>
<dbReference type="EMBL" id="CP006868">
    <property type="protein sequence ID" value="UXD21663.1"/>
    <property type="molecule type" value="Genomic_DNA"/>
</dbReference>
<dbReference type="AlphaFoldDB" id="A0A977PK77"/>
<evidence type="ECO:0000313" key="3">
    <source>
        <dbReference type="Proteomes" id="UP001063698"/>
    </source>
</evidence>
<dbReference type="InterPro" id="IPR019151">
    <property type="entry name" value="Proteasome_assmbl_chaperone_2"/>
</dbReference>
<dbReference type="Pfam" id="PF09754">
    <property type="entry name" value="PAC2"/>
    <property type="match status" value="1"/>
</dbReference>
<keyword evidence="1" id="KW-0175">Coiled coil</keyword>
<feature type="coiled-coil region" evidence="1">
    <location>
        <begin position="205"/>
        <end position="232"/>
    </location>
</feature>
<organism evidence="2 3">
    <name type="scientific">Ignicoccus pacificus DSM 13166</name>
    <dbReference type="NCBI Taxonomy" id="940294"/>
    <lineage>
        <taxon>Archaea</taxon>
        <taxon>Thermoproteota</taxon>
        <taxon>Thermoprotei</taxon>
        <taxon>Desulfurococcales</taxon>
        <taxon>Desulfurococcaceae</taxon>
        <taxon>Ignicoccus</taxon>
    </lineage>
</organism>
<dbReference type="PANTHER" id="PTHR35610:SF3">
    <property type="entry name" value="PROTEASOME ASSEMBLY CHAPERONE FAMILY PROTEIN"/>
    <property type="match status" value="1"/>
</dbReference>
<keyword evidence="3" id="KW-1185">Reference proteome</keyword>
<dbReference type="SUPFAM" id="SSF159659">
    <property type="entry name" value="Cgl1923-like"/>
    <property type="match status" value="1"/>
</dbReference>
<evidence type="ECO:0000313" key="2">
    <source>
        <dbReference type="EMBL" id="UXD21663.1"/>
    </source>
</evidence>
<dbReference type="InterPro" id="IPR038389">
    <property type="entry name" value="PSMG2_sf"/>
</dbReference>
<dbReference type="Gene3D" id="3.40.50.10900">
    <property type="entry name" value="PAC-like subunit"/>
    <property type="match status" value="1"/>
</dbReference>
<dbReference type="Proteomes" id="UP001063698">
    <property type="component" value="Chromosome"/>
</dbReference>